<comment type="caution">
    <text evidence="1">The sequence shown here is derived from an EMBL/GenBank/DDBJ whole genome shotgun (WGS) entry which is preliminary data.</text>
</comment>
<protein>
    <recommendedName>
        <fullName evidence="3">Phage protein</fullName>
    </recommendedName>
</protein>
<name>A0ABS0ULZ2_9PSED</name>
<dbReference type="EMBL" id="JAEILG010000044">
    <property type="protein sequence ID" value="MBI6566201.1"/>
    <property type="molecule type" value="Genomic_DNA"/>
</dbReference>
<dbReference type="Proteomes" id="UP000648914">
    <property type="component" value="Unassembled WGS sequence"/>
</dbReference>
<keyword evidence="2" id="KW-1185">Reference proteome</keyword>
<organism evidence="1 2">
    <name type="scientific">Pseudomonas synxantha</name>
    <dbReference type="NCBI Taxonomy" id="47883"/>
    <lineage>
        <taxon>Bacteria</taxon>
        <taxon>Pseudomonadati</taxon>
        <taxon>Pseudomonadota</taxon>
        <taxon>Gammaproteobacteria</taxon>
        <taxon>Pseudomonadales</taxon>
        <taxon>Pseudomonadaceae</taxon>
        <taxon>Pseudomonas</taxon>
    </lineage>
</organism>
<evidence type="ECO:0000313" key="1">
    <source>
        <dbReference type="EMBL" id="MBI6566201.1"/>
    </source>
</evidence>
<sequence length="137" mass="15051">MTDKSIEKLTAKGHPPFQDAGSLRIVTIAISGAPSVYEEVKTALPLRAKFFRRPAKFKHGLVVRVDKPSIAAMQMEIQELQQQMKAVISVVERPKEAMVVDLVDLEGLTVMNSAVAHEMLDNPPPPNANLQALLALR</sequence>
<gene>
    <name evidence="1" type="ORF">YA0852_19105</name>
</gene>
<evidence type="ECO:0008006" key="3">
    <source>
        <dbReference type="Google" id="ProtNLM"/>
    </source>
</evidence>
<proteinExistence type="predicted"/>
<reference evidence="1 2" key="1">
    <citation type="submission" date="2020-12" db="EMBL/GenBank/DDBJ databases">
        <title>Comparative genomic insights into the epidemiology and virulence of plant pathogenic Pseudomonads from Turkey.</title>
        <authorList>
            <person name="Dillon M."/>
            <person name="Ruiz-Bedoya T."/>
            <person name="Bendalovic-Torma C."/>
            <person name="Guttman K.M."/>
            <person name="Kwak H."/>
            <person name="Middleton M.A."/>
            <person name="Wang P.W."/>
            <person name="Horuz S."/>
            <person name="Aysan Y."/>
            <person name="Guttman D.S."/>
        </authorList>
    </citation>
    <scope>NUCLEOTIDE SEQUENCE [LARGE SCALE GENOMIC DNA]</scope>
    <source>
        <strain evidence="1 2">S5_IA_2b</strain>
    </source>
</reference>
<evidence type="ECO:0000313" key="2">
    <source>
        <dbReference type="Proteomes" id="UP000648914"/>
    </source>
</evidence>
<dbReference type="RefSeq" id="WP_198721175.1">
    <property type="nucleotide sequence ID" value="NZ_JAEIKU010000160.1"/>
</dbReference>
<accession>A0ABS0ULZ2</accession>